<dbReference type="Gene3D" id="3.40.50.300">
    <property type="entry name" value="P-loop containing nucleotide triphosphate hydrolases"/>
    <property type="match status" value="1"/>
</dbReference>
<feature type="compositionally biased region" description="Low complexity" evidence="4">
    <location>
        <begin position="350"/>
        <end position="360"/>
    </location>
</feature>
<evidence type="ECO:0000259" key="5">
    <source>
        <dbReference type="PROSITE" id="PS50017"/>
    </source>
</evidence>
<dbReference type="AlphaFoldDB" id="A0A7R9A4D8"/>
<name>A0A7R9A4D8_9CRUS</name>
<dbReference type="InterPro" id="IPR027417">
    <property type="entry name" value="P-loop_NTPase"/>
</dbReference>
<reference evidence="7" key="1">
    <citation type="submission" date="2020-11" db="EMBL/GenBank/DDBJ databases">
        <authorList>
            <person name="Tran Van P."/>
        </authorList>
    </citation>
    <scope>NUCLEOTIDE SEQUENCE</scope>
</reference>
<dbReference type="Gene3D" id="1.10.533.10">
    <property type="entry name" value="Death Domain, Fas"/>
    <property type="match status" value="3"/>
</dbReference>
<dbReference type="EMBL" id="CAJPEV010001383">
    <property type="protein sequence ID" value="CAG0892349.1"/>
    <property type="molecule type" value="Genomic_DNA"/>
</dbReference>
<dbReference type="Pfam" id="PF04548">
    <property type="entry name" value="AIG1"/>
    <property type="match status" value="1"/>
</dbReference>
<feature type="coiled-coil region" evidence="3">
    <location>
        <begin position="766"/>
        <end position="805"/>
    </location>
</feature>
<dbReference type="SMART" id="SM00005">
    <property type="entry name" value="DEATH"/>
    <property type="match status" value="1"/>
</dbReference>
<evidence type="ECO:0000256" key="4">
    <source>
        <dbReference type="SAM" id="MobiDB-lite"/>
    </source>
</evidence>
<keyword evidence="3" id="KW-0175">Coiled coil</keyword>
<dbReference type="GO" id="GO:0042981">
    <property type="term" value="P:regulation of apoptotic process"/>
    <property type="evidence" value="ECO:0007669"/>
    <property type="project" value="InterPro"/>
</dbReference>
<feature type="domain" description="CARD" evidence="6">
    <location>
        <begin position="1"/>
        <end position="87"/>
    </location>
</feature>
<keyword evidence="8" id="KW-1185">Reference proteome</keyword>
<keyword evidence="2" id="KW-0547">Nucleotide-binding</keyword>
<accession>A0A7R9A4D8</accession>
<evidence type="ECO:0000313" key="8">
    <source>
        <dbReference type="Proteomes" id="UP000677054"/>
    </source>
</evidence>
<organism evidence="7">
    <name type="scientific">Darwinula stevensoni</name>
    <dbReference type="NCBI Taxonomy" id="69355"/>
    <lineage>
        <taxon>Eukaryota</taxon>
        <taxon>Metazoa</taxon>
        <taxon>Ecdysozoa</taxon>
        <taxon>Arthropoda</taxon>
        <taxon>Crustacea</taxon>
        <taxon>Oligostraca</taxon>
        <taxon>Ostracoda</taxon>
        <taxon>Podocopa</taxon>
        <taxon>Podocopida</taxon>
        <taxon>Darwinulocopina</taxon>
        <taxon>Darwinuloidea</taxon>
        <taxon>Darwinulidae</taxon>
        <taxon>Darwinula</taxon>
    </lineage>
</organism>
<dbReference type="CDD" id="cd01671">
    <property type="entry name" value="CARD"/>
    <property type="match status" value="2"/>
</dbReference>
<dbReference type="InterPro" id="IPR006703">
    <property type="entry name" value="G_AIG1"/>
</dbReference>
<dbReference type="CDD" id="cd01670">
    <property type="entry name" value="Death"/>
    <property type="match status" value="1"/>
</dbReference>
<evidence type="ECO:0000313" key="7">
    <source>
        <dbReference type="EMBL" id="CAD7247222.1"/>
    </source>
</evidence>
<dbReference type="SUPFAM" id="SSF52540">
    <property type="entry name" value="P-loop containing nucleoside triphosphate hydrolases"/>
    <property type="match status" value="1"/>
</dbReference>
<dbReference type="InterPro" id="IPR011029">
    <property type="entry name" value="DEATH-like_dom_sf"/>
</dbReference>
<evidence type="ECO:0000256" key="3">
    <source>
        <dbReference type="SAM" id="Coils"/>
    </source>
</evidence>
<dbReference type="GO" id="GO:0005525">
    <property type="term" value="F:GTP binding"/>
    <property type="evidence" value="ECO:0007669"/>
    <property type="project" value="InterPro"/>
</dbReference>
<comment type="similarity">
    <text evidence="1">Belongs to the TRAFAC class TrmE-Era-EngA-EngB-Septin-like GTPase superfamily. AIG1/Toc34/Toc159-like paraseptin GTPase family. IAN subfamily.</text>
</comment>
<dbReference type="InterPro" id="IPR000488">
    <property type="entry name" value="Death_dom"/>
</dbReference>
<protein>
    <submittedName>
        <fullName evidence="7">Uncharacterized protein</fullName>
    </submittedName>
</protein>
<feature type="region of interest" description="Disordered" evidence="4">
    <location>
        <begin position="308"/>
        <end position="360"/>
    </location>
</feature>
<dbReference type="SUPFAM" id="SSF47986">
    <property type="entry name" value="DEATH domain"/>
    <property type="match status" value="3"/>
</dbReference>
<sequence length="862" mass="97217">MDISEVFARHADDLESINVDDILYHLWDHDILTDKEYFATKDIESPAERWPCLKDFLHRGGDKAFSSFLECLRKRGHKSLADQMRTVRAEPVNSPGDIFNSNLDLLLSRVDVDRVSVHLFRSGVLTSEDLNEVMSPRKKGNRRIILLMKLPAKIDSKSFGKFLDALKAAGQEDIFTKLQSQWGATDEAESNRANILLSKMPSDNDIWDLAGNLQKTWEKWKELGRELGLDEDALGRVQRASESPPRSPLRRMYLLLSEWRRTEARHPSFGALREALRQMGMEQEADKIVDFICRKNCDETRREFWKRNARNSEPTDGATKKETTEGFGHSEKESGRETRHGAKPEDRSGPSRSSSECSSCAAHSNPAAARRLTLCIVGMTGAGKSSLGNVLLGFNHDDDVNGFGTGASCGRSVKVRDGFWLGDTTKPIRVIDALGETPMGKEAVIQQIKMIVEFLRGETAVDAILWVKNSEVLRHRDEEDELICLLRLIFGKSFVFNVALVFSRWCFSADAERRRSRIYGSSFLERVKLDCLEYLFWHGDSRNQDLQLPPMVAIDALHCREDPKEEAAFRAQSQRQIAEDLGISRGSVPNIIAKFTEQKVTAVAKRPGAYFSKLTSLQFTSLQEKMAPTESTLAVLILIREKKNVLFGAFCENITKKDKENAWSMVADKARALGMIAGTKTWKYMRDVWWCNKRKATMGKLDNMKKTGSGGGKGSKMSEVDEVLLDIMGKESPAVQGLLVTETWVEHEALVLRKRKATASSEPPLAVNKEEELSNITEVKARLQIEYLRLKNHKLKLEILEMERRLRLPASEFTQGMQGGDTSHSDSIVHDNTIVNCRSLSSDSGWTSLVHLEPVSDFLNNE</sequence>
<dbReference type="EMBL" id="LR900900">
    <property type="protein sequence ID" value="CAD7247222.1"/>
    <property type="molecule type" value="Genomic_DNA"/>
</dbReference>
<dbReference type="InterPro" id="IPR001315">
    <property type="entry name" value="CARD"/>
</dbReference>
<dbReference type="Pfam" id="PF00531">
    <property type="entry name" value="Death"/>
    <property type="match status" value="1"/>
</dbReference>
<feature type="compositionally biased region" description="Basic and acidic residues" evidence="4">
    <location>
        <begin position="318"/>
        <end position="349"/>
    </location>
</feature>
<evidence type="ECO:0000259" key="6">
    <source>
        <dbReference type="PROSITE" id="PS50209"/>
    </source>
</evidence>
<dbReference type="GO" id="GO:0007165">
    <property type="term" value="P:signal transduction"/>
    <property type="evidence" value="ECO:0007669"/>
    <property type="project" value="InterPro"/>
</dbReference>
<dbReference type="PROSITE" id="PS50017">
    <property type="entry name" value="DEATH_DOMAIN"/>
    <property type="match status" value="1"/>
</dbReference>
<dbReference type="PROSITE" id="PS50209">
    <property type="entry name" value="CARD"/>
    <property type="match status" value="1"/>
</dbReference>
<evidence type="ECO:0000256" key="1">
    <source>
        <dbReference type="ARBA" id="ARBA00008535"/>
    </source>
</evidence>
<feature type="domain" description="Death" evidence="5">
    <location>
        <begin position="218"/>
        <end position="292"/>
    </location>
</feature>
<dbReference type="Proteomes" id="UP000677054">
    <property type="component" value="Unassembled WGS sequence"/>
</dbReference>
<dbReference type="OrthoDB" id="6766923at2759"/>
<proteinExistence type="inferred from homology"/>
<gene>
    <name evidence="7" type="ORF">DSTB1V02_LOCUS7056</name>
</gene>
<evidence type="ECO:0000256" key="2">
    <source>
        <dbReference type="ARBA" id="ARBA00022741"/>
    </source>
</evidence>
<dbReference type="Pfam" id="PF00619">
    <property type="entry name" value="CARD"/>
    <property type="match status" value="1"/>
</dbReference>